<accession>A0A7S7M7X8</accession>
<keyword evidence="3" id="KW-0479">Metal-binding</keyword>
<keyword evidence="6" id="KW-0408">Iron</keyword>
<keyword evidence="4" id="KW-0677">Repeat</keyword>
<evidence type="ECO:0000256" key="8">
    <source>
        <dbReference type="SAM" id="Coils"/>
    </source>
</evidence>
<proteinExistence type="predicted"/>
<feature type="domain" description="4Fe-4S ferredoxin-type" evidence="9">
    <location>
        <begin position="84"/>
        <end position="114"/>
    </location>
</feature>
<evidence type="ECO:0000313" key="10">
    <source>
        <dbReference type="EMBL" id="QOY60426.1"/>
    </source>
</evidence>
<dbReference type="AlphaFoldDB" id="A0A7S7M7X8"/>
<evidence type="ECO:0000256" key="5">
    <source>
        <dbReference type="ARBA" id="ARBA00022982"/>
    </source>
</evidence>
<sequence>MAEKRDFLDDLIDIQTDWQRLQDLPSSMMNSLVADPGARKVFDPADYKEKPFANSNRCLRGAAGREDVCSRCLDVCPVDAITIHKQSVSISDACRKCGLCAAVCPTETFSSRRHMPRQVYDQIARVASAYEHCYVTCTRALRRLPKGNEVTLACVGMISREMWFSLLADYDNISVYLPVGICDRCRTTTGEDTYVEAIGTAEEWADAALGLEVDEKDLDHELTRAYKRSQFMSSAIHSAERLVVRSTPALAGAQAVAKKISDHSKRLDQLQRQLENAVGSKTSSNRARMLTQSRKLMMGALQHDEGLADFVKLRIPVCDSALCTLCGECTKVCTTRAIDLDKGGNITVQSPYCVSCGACVTVCADGALTMEPMDAHDLVVPDKLAEEVALKKAQAKTEVAKYLEQGKKQLNRAADALERLDGSGTAAGESGATVAKKE</sequence>
<evidence type="ECO:0000259" key="9">
    <source>
        <dbReference type="PROSITE" id="PS51379"/>
    </source>
</evidence>
<dbReference type="RefSeq" id="WP_194370859.1">
    <property type="nucleotide sequence ID" value="NZ_CP063767.1"/>
</dbReference>
<gene>
    <name evidence="10" type="ORF">INP52_08480</name>
</gene>
<dbReference type="PROSITE" id="PS00198">
    <property type="entry name" value="4FE4S_FER_1"/>
    <property type="match status" value="1"/>
</dbReference>
<dbReference type="PANTHER" id="PTHR43687">
    <property type="entry name" value="ADENYLYLSULFATE REDUCTASE, BETA SUBUNIT"/>
    <property type="match status" value="1"/>
</dbReference>
<dbReference type="KEGG" id="tio:INP52_08480"/>
<dbReference type="GO" id="GO:0046872">
    <property type="term" value="F:metal ion binding"/>
    <property type="evidence" value="ECO:0007669"/>
    <property type="project" value="UniProtKB-KW"/>
</dbReference>
<feature type="domain" description="4Fe-4S ferredoxin-type" evidence="9">
    <location>
        <begin position="314"/>
        <end position="343"/>
    </location>
</feature>
<dbReference type="Gene3D" id="3.30.70.20">
    <property type="match status" value="2"/>
</dbReference>
<evidence type="ECO:0000313" key="11">
    <source>
        <dbReference type="Proteomes" id="UP000593735"/>
    </source>
</evidence>
<evidence type="ECO:0000256" key="4">
    <source>
        <dbReference type="ARBA" id="ARBA00022737"/>
    </source>
</evidence>
<evidence type="ECO:0000256" key="6">
    <source>
        <dbReference type="ARBA" id="ARBA00023004"/>
    </source>
</evidence>
<keyword evidence="11" id="KW-1185">Reference proteome</keyword>
<dbReference type="InterPro" id="IPR017900">
    <property type="entry name" value="4Fe4S_Fe_S_CS"/>
</dbReference>
<keyword evidence="7" id="KW-0411">Iron-sulfur</keyword>
<evidence type="ECO:0000256" key="1">
    <source>
        <dbReference type="ARBA" id="ARBA00022448"/>
    </source>
</evidence>
<dbReference type="PROSITE" id="PS51379">
    <property type="entry name" value="4FE4S_FER_2"/>
    <property type="match status" value="3"/>
</dbReference>
<name>A0A7S7M7X8_9ACTN</name>
<keyword evidence="5" id="KW-0249">Electron transport</keyword>
<dbReference type="InterPro" id="IPR017896">
    <property type="entry name" value="4Fe4S_Fe-S-bd"/>
</dbReference>
<keyword evidence="1" id="KW-0813">Transport</keyword>
<reference evidence="10 11" key="1">
    <citation type="submission" date="2020-10" db="EMBL/GenBank/DDBJ databases">
        <title>Olsenella immobilis sp.nov., isolated from the mud in a fermentation cellar used for the production of Chinese strong-flavoured liquor.</title>
        <authorList>
            <person name="Lu L."/>
        </authorList>
    </citation>
    <scope>NUCLEOTIDE SEQUENCE [LARGE SCALE GENOMIC DNA]</scope>
    <source>
        <strain evidence="10 11">LZLJ-2</strain>
    </source>
</reference>
<feature type="coiled-coil region" evidence="8">
    <location>
        <begin position="385"/>
        <end position="423"/>
    </location>
</feature>
<protein>
    <submittedName>
        <fullName evidence="10">4Fe-4S binding protein</fullName>
    </submittedName>
</protein>
<evidence type="ECO:0000256" key="7">
    <source>
        <dbReference type="ARBA" id="ARBA00023014"/>
    </source>
</evidence>
<dbReference type="InterPro" id="IPR050572">
    <property type="entry name" value="Fe-S_Ferredoxin"/>
</dbReference>
<dbReference type="Pfam" id="PF12838">
    <property type="entry name" value="Fer4_7"/>
    <property type="match status" value="1"/>
</dbReference>
<keyword evidence="8" id="KW-0175">Coiled coil</keyword>
<keyword evidence="2" id="KW-0004">4Fe-4S</keyword>
<dbReference type="PANTHER" id="PTHR43687:SF6">
    <property type="entry name" value="L-ASPARTATE SEMIALDEHYDE SULFURTRANSFERASE IRON-SULFUR SUBUNIT"/>
    <property type="match status" value="1"/>
</dbReference>
<dbReference type="EMBL" id="CP063767">
    <property type="protein sequence ID" value="QOY60426.1"/>
    <property type="molecule type" value="Genomic_DNA"/>
</dbReference>
<evidence type="ECO:0000256" key="3">
    <source>
        <dbReference type="ARBA" id="ARBA00022723"/>
    </source>
</evidence>
<feature type="coiled-coil region" evidence="8">
    <location>
        <begin position="253"/>
        <end position="280"/>
    </location>
</feature>
<dbReference type="GO" id="GO:0051539">
    <property type="term" value="F:4 iron, 4 sulfur cluster binding"/>
    <property type="evidence" value="ECO:0007669"/>
    <property type="project" value="UniProtKB-KW"/>
</dbReference>
<dbReference type="SUPFAM" id="SSF54862">
    <property type="entry name" value="4Fe-4S ferredoxins"/>
    <property type="match status" value="2"/>
</dbReference>
<evidence type="ECO:0000256" key="2">
    <source>
        <dbReference type="ARBA" id="ARBA00022485"/>
    </source>
</evidence>
<feature type="domain" description="4Fe-4S ferredoxin-type" evidence="9">
    <location>
        <begin position="344"/>
        <end position="373"/>
    </location>
</feature>
<organism evidence="10 11">
    <name type="scientific">Thermophilibacter immobilis</name>
    <dbReference type="NCBI Taxonomy" id="2779519"/>
    <lineage>
        <taxon>Bacteria</taxon>
        <taxon>Bacillati</taxon>
        <taxon>Actinomycetota</taxon>
        <taxon>Coriobacteriia</taxon>
        <taxon>Coriobacteriales</taxon>
        <taxon>Atopobiaceae</taxon>
        <taxon>Thermophilibacter</taxon>
    </lineage>
</organism>
<dbReference type="Proteomes" id="UP000593735">
    <property type="component" value="Chromosome"/>
</dbReference>
<dbReference type="Pfam" id="PF13187">
    <property type="entry name" value="Fer4_9"/>
    <property type="match status" value="1"/>
</dbReference>